<keyword evidence="5" id="KW-1185">Reference proteome</keyword>
<evidence type="ECO:0000313" key="6">
    <source>
        <dbReference type="RefSeq" id="XP_012944722.2"/>
    </source>
</evidence>
<dbReference type="Proteomes" id="UP000694888">
    <property type="component" value="Unplaced"/>
</dbReference>
<dbReference type="PANTHER" id="PTHR11559">
    <property type="entry name" value="CARBOXYLESTERASE"/>
    <property type="match status" value="1"/>
</dbReference>
<evidence type="ECO:0000256" key="1">
    <source>
        <dbReference type="ARBA" id="ARBA00005964"/>
    </source>
</evidence>
<dbReference type="PROSITE" id="PS00122">
    <property type="entry name" value="CARBOXYLESTERASE_B_1"/>
    <property type="match status" value="1"/>
</dbReference>
<dbReference type="InterPro" id="IPR029058">
    <property type="entry name" value="AB_hydrolase_fold"/>
</dbReference>
<proteinExistence type="inferred from homology"/>
<dbReference type="InterPro" id="IPR050309">
    <property type="entry name" value="Type-B_Carboxylest/Lipase"/>
</dbReference>
<sequence length="478" mass="52746">MEASQEYDAGSPGPACIQPSGVDIGSPQSEDCLFLNIFLPANDTQWTTPKKVLVYIHGGALIMGAANENIPGSLVTKEDIIVVTINYRLAWLGCLKGNNSGLAGNQGFKDQVMALRWVHDNIAAFGGDPSDVTVAGESSGADSVSLLCVVPETASLFSQGILMSGGHFISQSTPGSSDILVNQLLMLLPECWPAEIPESKRTMERTLSEAEIDAVLTCLRSLPEDKFKLAAGTVYYGQQVAIDGEYFEAAIPEMVRDEELLKRTKFLNKNFLVSLTNNEGALFSHGIFAYFKHEPGVGLGQVEAVKMLGLSPALYDRILRWYTDTGDYNFNPVYSMFSDSVFTKEAFAFLQAHNRFPSGNGTSRFLMFNHNVTYLEPYYQGTPHAFDIPYLFDMGPDHILNAYYGLQTGKNFTQEDEELKKTYMKMIGDFVRTGNPGLSLQTQGGSEWPPYNATDEYYLKFQTDAAVGQFPLQARRDL</sequence>
<dbReference type="InterPro" id="IPR019819">
    <property type="entry name" value="Carboxylesterase_B_CS"/>
</dbReference>
<dbReference type="PROSITE" id="PS00941">
    <property type="entry name" value="CARBOXYLESTERASE_B_2"/>
    <property type="match status" value="1"/>
</dbReference>
<evidence type="ECO:0000259" key="4">
    <source>
        <dbReference type="Pfam" id="PF00135"/>
    </source>
</evidence>
<keyword evidence="2 3" id="KW-0378">Hydrolase</keyword>
<feature type="non-terminal residue" evidence="6">
    <location>
        <position position="478"/>
    </location>
</feature>
<evidence type="ECO:0000256" key="3">
    <source>
        <dbReference type="RuleBase" id="RU361235"/>
    </source>
</evidence>
<dbReference type="SUPFAM" id="SSF53474">
    <property type="entry name" value="alpha/beta-Hydrolases"/>
    <property type="match status" value="1"/>
</dbReference>
<protein>
    <recommendedName>
        <fullName evidence="3">Carboxylic ester hydrolase</fullName>
        <ecNumber evidence="3">3.1.1.-</ecNumber>
    </recommendedName>
</protein>
<dbReference type="Gene3D" id="3.40.50.1820">
    <property type="entry name" value="alpha/beta hydrolase"/>
    <property type="match status" value="1"/>
</dbReference>
<organism evidence="5 6">
    <name type="scientific">Aplysia californica</name>
    <name type="common">California sea hare</name>
    <dbReference type="NCBI Taxonomy" id="6500"/>
    <lineage>
        <taxon>Eukaryota</taxon>
        <taxon>Metazoa</taxon>
        <taxon>Spiralia</taxon>
        <taxon>Lophotrochozoa</taxon>
        <taxon>Mollusca</taxon>
        <taxon>Gastropoda</taxon>
        <taxon>Heterobranchia</taxon>
        <taxon>Euthyneura</taxon>
        <taxon>Tectipleura</taxon>
        <taxon>Aplysiida</taxon>
        <taxon>Aplysioidea</taxon>
        <taxon>Aplysiidae</taxon>
        <taxon>Aplysia</taxon>
    </lineage>
</organism>
<dbReference type="RefSeq" id="XP_012944722.2">
    <property type="nucleotide sequence ID" value="XM_013089268.2"/>
</dbReference>
<gene>
    <name evidence="6" type="primary">LOC101849168</name>
</gene>
<name>A0ABM1ABU9_APLCA</name>
<accession>A0ABM1ABU9</accession>
<comment type="similarity">
    <text evidence="1 3">Belongs to the type-B carboxylesterase/lipase family.</text>
</comment>
<dbReference type="GeneID" id="101849168"/>
<evidence type="ECO:0000313" key="5">
    <source>
        <dbReference type="Proteomes" id="UP000694888"/>
    </source>
</evidence>
<evidence type="ECO:0000256" key="2">
    <source>
        <dbReference type="ARBA" id="ARBA00022801"/>
    </source>
</evidence>
<dbReference type="InterPro" id="IPR019826">
    <property type="entry name" value="Carboxylesterase_B_AS"/>
</dbReference>
<dbReference type="InterPro" id="IPR002018">
    <property type="entry name" value="CarbesteraseB"/>
</dbReference>
<feature type="domain" description="Carboxylesterase type B" evidence="4">
    <location>
        <begin position="6"/>
        <end position="469"/>
    </location>
</feature>
<dbReference type="EC" id="3.1.1.-" evidence="3"/>
<reference evidence="6" key="1">
    <citation type="submission" date="2025-08" db="UniProtKB">
        <authorList>
            <consortium name="RefSeq"/>
        </authorList>
    </citation>
    <scope>IDENTIFICATION</scope>
</reference>
<dbReference type="Pfam" id="PF00135">
    <property type="entry name" value="COesterase"/>
    <property type="match status" value="1"/>
</dbReference>
<dbReference type="GO" id="GO:0016787">
    <property type="term" value="F:hydrolase activity"/>
    <property type="evidence" value="ECO:0007669"/>
    <property type="project" value="UniProtKB-KW"/>
</dbReference>